<evidence type="ECO:0000313" key="2">
    <source>
        <dbReference type="Proteomes" id="UP000823775"/>
    </source>
</evidence>
<dbReference type="EMBL" id="JACEIK010001029">
    <property type="protein sequence ID" value="MCD7465225.1"/>
    <property type="molecule type" value="Genomic_DNA"/>
</dbReference>
<proteinExistence type="predicted"/>
<keyword evidence="2" id="KW-1185">Reference proteome</keyword>
<reference evidence="1 2" key="1">
    <citation type="journal article" date="2021" name="BMC Genomics">
        <title>Datura genome reveals duplications of psychoactive alkaloid biosynthetic genes and high mutation rate following tissue culture.</title>
        <authorList>
            <person name="Rajewski A."/>
            <person name="Carter-House D."/>
            <person name="Stajich J."/>
            <person name="Litt A."/>
        </authorList>
    </citation>
    <scope>NUCLEOTIDE SEQUENCE [LARGE SCALE GENOMIC DNA]</scope>
    <source>
        <strain evidence="1">AR-01</strain>
    </source>
</reference>
<feature type="non-terminal residue" evidence="1">
    <location>
        <position position="101"/>
    </location>
</feature>
<sequence>DNLHPNWSTVLNGHSTYFTGGDFDKDTFQQDTCNDFLPTFEDDEDFINWRRNDLDVISIDVTLADDIIEDIESDPEIDDDDLLLCFYGETNPLMVSIAITL</sequence>
<feature type="non-terminal residue" evidence="1">
    <location>
        <position position="1"/>
    </location>
</feature>
<comment type="caution">
    <text evidence="1">The sequence shown here is derived from an EMBL/GenBank/DDBJ whole genome shotgun (WGS) entry which is preliminary data.</text>
</comment>
<organism evidence="1 2">
    <name type="scientific">Datura stramonium</name>
    <name type="common">Jimsonweed</name>
    <name type="synonym">Common thornapple</name>
    <dbReference type="NCBI Taxonomy" id="4076"/>
    <lineage>
        <taxon>Eukaryota</taxon>
        <taxon>Viridiplantae</taxon>
        <taxon>Streptophyta</taxon>
        <taxon>Embryophyta</taxon>
        <taxon>Tracheophyta</taxon>
        <taxon>Spermatophyta</taxon>
        <taxon>Magnoliopsida</taxon>
        <taxon>eudicotyledons</taxon>
        <taxon>Gunneridae</taxon>
        <taxon>Pentapetalae</taxon>
        <taxon>asterids</taxon>
        <taxon>lamiids</taxon>
        <taxon>Solanales</taxon>
        <taxon>Solanaceae</taxon>
        <taxon>Solanoideae</taxon>
        <taxon>Datureae</taxon>
        <taxon>Datura</taxon>
    </lineage>
</organism>
<evidence type="ECO:0000313" key="1">
    <source>
        <dbReference type="EMBL" id="MCD7465225.1"/>
    </source>
</evidence>
<dbReference type="Proteomes" id="UP000823775">
    <property type="component" value="Unassembled WGS sequence"/>
</dbReference>
<protein>
    <submittedName>
        <fullName evidence="1">Uncharacterized protein</fullName>
    </submittedName>
</protein>
<accession>A0ABS8T2G5</accession>
<gene>
    <name evidence="1" type="ORF">HAX54_000818</name>
</gene>
<name>A0ABS8T2G5_DATST</name>